<feature type="transmembrane region" description="Helical" evidence="5">
    <location>
        <begin position="231"/>
        <end position="249"/>
    </location>
</feature>
<feature type="transmembrane region" description="Helical" evidence="5">
    <location>
        <begin position="25"/>
        <end position="43"/>
    </location>
</feature>
<dbReference type="InterPro" id="IPR011701">
    <property type="entry name" value="MFS"/>
</dbReference>
<evidence type="ECO:0000256" key="5">
    <source>
        <dbReference type="SAM" id="Phobius"/>
    </source>
</evidence>
<evidence type="ECO:0000256" key="4">
    <source>
        <dbReference type="ARBA" id="ARBA00023136"/>
    </source>
</evidence>
<feature type="transmembrane region" description="Helical" evidence="5">
    <location>
        <begin position="269"/>
        <end position="286"/>
    </location>
</feature>
<organism evidence="7 8">
    <name type="scientific">Kribbella flavida (strain DSM 17836 / JCM 10339 / NBRC 14399)</name>
    <dbReference type="NCBI Taxonomy" id="479435"/>
    <lineage>
        <taxon>Bacteria</taxon>
        <taxon>Bacillati</taxon>
        <taxon>Actinomycetota</taxon>
        <taxon>Actinomycetes</taxon>
        <taxon>Propionibacteriales</taxon>
        <taxon>Kribbellaceae</taxon>
        <taxon>Kribbella</taxon>
    </lineage>
</organism>
<dbReference type="SUPFAM" id="SSF103473">
    <property type="entry name" value="MFS general substrate transporter"/>
    <property type="match status" value="1"/>
</dbReference>
<keyword evidence="4 5" id="KW-0472">Membrane</keyword>
<evidence type="ECO:0000313" key="8">
    <source>
        <dbReference type="Proteomes" id="UP000007967"/>
    </source>
</evidence>
<dbReference type="InterPro" id="IPR036259">
    <property type="entry name" value="MFS_trans_sf"/>
</dbReference>
<keyword evidence="8" id="KW-1185">Reference proteome</keyword>
<dbReference type="PANTHER" id="PTHR23530:SF1">
    <property type="entry name" value="PERMEASE, MAJOR FACILITATOR SUPERFAMILY-RELATED"/>
    <property type="match status" value="1"/>
</dbReference>
<evidence type="ECO:0000256" key="2">
    <source>
        <dbReference type="ARBA" id="ARBA00022692"/>
    </source>
</evidence>
<dbReference type="InterPro" id="IPR053160">
    <property type="entry name" value="MFS_DHA3_Transporter"/>
</dbReference>
<evidence type="ECO:0000256" key="1">
    <source>
        <dbReference type="ARBA" id="ARBA00004651"/>
    </source>
</evidence>
<dbReference type="HOGENOM" id="CLU_643645_0_0_11"/>
<feature type="transmembrane region" description="Helical" evidence="5">
    <location>
        <begin position="316"/>
        <end position="336"/>
    </location>
</feature>
<dbReference type="GO" id="GO:0005886">
    <property type="term" value="C:plasma membrane"/>
    <property type="evidence" value="ECO:0007669"/>
    <property type="project" value="UniProtKB-SubCell"/>
</dbReference>
<feature type="domain" description="Major facilitator superfamily (MFS) profile" evidence="6">
    <location>
        <begin position="15"/>
        <end position="406"/>
    </location>
</feature>
<feature type="transmembrane region" description="Helical" evidence="5">
    <location>
        <begin position="87"/>
        <end position="106"/>
    </location>
</feature>
<protein>
    <submittedName>
        <fullName evidence="7">Major facilitator superfamily MFS_1</fullName>
    </submittedName>
</protein>
<evidence type="ECO:0000313" key="7">
    <source>
        <dbReference type="EMBL" id="ADB32431.1"/>
    </source>
</evidence>
<keyword evidence="3 5" id="KW-1133">Transmembrane helix</keyword>
<dbReference type="Proteomes" id="UP000007967">
    <property type="component" value="Chromosome"/>
</dbReference>
<dbReference type="PANTHER" id="PTHR23530">
    <property type="entry name" value="TRANSPORT PROTEIN-RELATED"/>
    <property type="match status" value="1"/>
</dbReference>
<comment type="subcellular location">
    <subcellularLocation>
        <location evidence="1">Cell membrane</location>
        <topology evidence="1">Multi-pass membrane protein</topology>
    </subcellularLocation>
</comment>
<dbReference type="Gene3D" id="1.20.1250.20">
    <property type="entry name" value="MFS general substrate transporter like domains"/>
    <property type="match status" value="1"/>
</dbReference>
<feature type="transmembrane region" description="Helical" evidence="5">
    <location>
        <begin position="181"/>
        <end position="200"/>
    </location>
</feature>
<feature type="transmembrane region" description="Helical" evidence="5">
    <location>
        <begin position="348"/>
        <end position="371"/>
    </location>
</feature>
<feature type="transmembrane region" description="Helical" evidence="5">
    <location>
        <begin position="293"/>
        <end position="310"/>
    </location>
</feature>
<reference evidence="7 8" key="2">
    <citation type="journal article" date="2010" name="Stand. Genomic Sci.">
        <title>Complete genome sequence of Kribbella flavida type strain (IFO 14399).</title>
        <authorList>
            <person name="Pukall R."/>
            <person name="Lapidus A."/>
            <person name="Glavina Del Rio T."/>
            <person name="Copeland A."/>
            <person name="Tice H."/>
            <person name="Cheng J.-F."/>
            <person name="Lucas S."/>
            <person name="Chen F."/>
            <person name="Nolan M."/>
            <person name="LaButti K."/>
            <person name="Pati A."/>
            <person name="Ivanova N."/>
            <person name="Mavrommatis K."/>
            <person name="Mikhailova N."/>
            <person name="Pitluck S."/>
            <person name="Bruce D."/>
            <person name="Goodwin L."/>
            <person name="Land M."/>
            <person name="Hauser L."/>
            <person name="Chang Y.-J."/>
            <person name="Jeffries C.D."/>
            <person name="Chen A."/>
            <person name="Palaniappan K."/>
            <person name="Chain P."/>
            <person name="Rohde M."/>
            <person name="Goeker M."/>
            <person name="Bristow J."/>
            <person name="Eisen J.A."/>
            <person name="Markowitz V."/>
            <person name="Hugenholtz P."/>
            <person name="Kyrpides N.C."/>
            <person name="Klenk H.-P."/>
            <person name="Brettin T."/>
        </authorList>
    </citation>
    <scope>NUCLEOTIDE SEQUENCE [LARGE SCALE GENOMIC DNA]</scope>
    <source>
        <strain evidence="8">DSM 17836 / JCM 10339 / NBRC 14399</strain>
    </source>
</reference>
<accession>D2PKW4</accession>
<sequence>MPTATTTQPPAGTPATTGSGLARRLVPLQLMAFVQAVAFWVPVEKLFMTEIGFDAATIGVMAAAYAALVPAAEIVSGVLADRWSRRGVLALAGIALLIAVLVGALSQNVITYIAAALILGLYFALYSGTVEAIVYDTVLEETGTSTAYEREIGRIRLVESIGLVLSALAGGWIAAATSTRLTYFLTLPPVVLSLVALAWFREPRLHETSERSPLREHLRVTVRAIVHRGRLIPIAAASVTAAVILQAMYEFGPLWLIELSAPAAYYGPFWAGIVGALGVGGLLAGRLHLERRLSVATVAAVMGGCGAVLLTSRSLAAVTVAVVVLTFLVVVVGIHVSHLMHDAVSSTIRTGVASGISAVSWIVFLPFALGFGAMTKQTGVHTAGWLLAALVVLAAAALLWVALSRRISPGTEPSLR</sequence>
<dbReference type="EMBL" id="CP001736">
    <property type="protein sequence ID" value="ADB32431.1"/>
    <property type="molecule type" value="Genomic_DNA"/>
</dbReference>
<dbReference type="InterPro" id="IPR020846">
    <property type="entry name" value="MFS_dom"/>
</dbReference>
<evidence type="ECO:0000256" key="3">
    <source>
        <dbReference type="ARBA" id="ARBA00022989"/>
    </source>
</evidence>
<gene>
    <name evidence="7" type="ordered locus">Kfla_3371</name>
</gene>
<evidence type="ECO:0000259" key="6">
    <source>
        <dbReference type="PROSITE" id="PS50850"/>
    </source>
</evidence>
<keyword evidence="2 5" id="KW-0812">Transmembrane</keyword>
<dbReference type="STRING" id="479435.Kfla_3371"/>
<dbReference type="PROSITE" id="PS50850">
    <property type="entry name" value="MFS"/>
    <property type="match status" value="1"/>
</dbReference>
<reference evidence="8" key="1">
    <citation type="submission" date="2009-09" db="EMBL/GenBank/DDBJ databases">
        <title>The complete genome of Kribbella flavida DSM 17836.</title>
        <authorList>
            <consortium name="US DOE Joint Genome Institute (JGI-PGF)"/>
            <person name="Lucas S."/>
            <person name="Copeland A."/>
            <person name="Lapidus A."/>
            <person name="Glavina del Rio T."/>
            <person name="Dalin E."/>
            <person name="Tice H."/>
            <person name="Bruce D."/>
            <person name="Goodwin L."/>
            <person name="Pitluck S."/>
            <person name="Kyrpides N."/>
            <person name="Mavromatis K."/>
            <person name="Ivanova N."/>
            <person name="Saunders E."/>
            <person name="Brettin T."/>
            <person name="Detter J.C."/>
            <person name="Han C."/>
            <person name="Larimer F."/>
            <person name="Land M."/>
            <person name="Hauser L."/>
            <person name="Markowitz V."/>
            <person name="Cheng J.-F."/>
            <person name="Hugenholtz P."/>
            <person name="Woyke T."/>
            <person name="Wu D."/>
            <person name="Pukall R."/>
            <person name="Klenk H.-P."/>
            <person name="Eisen J.A."/>
        </authorList>
    </citation>
    <scope>NUCLEOTIDE SEQUENCE [LARGE SCALE GENOMIC DNA]</scope>
    <source>
        <strain evidence="8">DSM 17836 / JCM 10339 / NBRC 14399</strain>
    </source>
</reference>
<feature type="transmembrane region" description="Helical" evidence="5">
    <location>
        <begin position="55"/>
        <end position="75"/>
    </location>
</feature>
<dbReference type="AlphaFoldDB" id="D2PKW4"/>
<name>D2PKW4_KRIFD</name>
<dbReference type="KEGG" id="kfl:Kfla_3371"/>
<dbReference type="Pfam" id="PF07690">
    <property type="entry name" value="MFS_1"/>
    <property type="match status" value="1"/>
</dbReference>
<proteinExistence type="predicted"/>
<feature type="transmembrane region" description="Helical" evidence="5">
    <location>
        <begin position="383"/>
        <end position="403"/>
    </location>
</feature>
<feature type="transmembrane region" description="Helical" evidence="5">
    <location>
        <begin position="155"/>
        <end position="175"/>
    </location>
</feature>
<dbReference type="GO" id="GO:0022857">
    <property type="term" value="F:transmembrane transporter activity"/>
    <property type="evidence" value="ECO:0007669"/>
    <property type="project" value="InterPro"/>
</dbReference>
<dbReference type="eggNOG" id="COG2223">
    <property type="taxonomic scope" value="Bacteria"/>
</dbReference>
<feature type="transmembrane region" description="Helical" evidence="5">
    <location>
        <begin position="112"/>
        <end position="134"/>
    </location>
</feature>